<dbReference type="PROSITE" id="PS52004">
    <property type="entry name" value="KS3_2"/>
    <property type="match status" value="1"/>
</dbReference>
<dbReference type="Pfam" id="PF00109">
    <property type="entry name" value="ketoacyl-synt"/>
    <property type="match status" value="1"/>
</dbReference>
<dbReference type="RefSeq" id="WP_219935870.1">
    <property type="nucleotide sequence ID" value="NZ_JAGFNY010000001.1"/>
</dbReference>
<dbReference type="InterPro" id="IPR014030">
    <property type="entry name" value="Ketoacyl_synth_N"/>
</dbReference>
<accession>A0ABS7DDM7</accession>
<dbReference type="EMBL" id="JAGFNY010000001">
    <property type="protein sequence ID" value="MBW7569389.1"/>
    <property type="molecule type" value="Genomic_DNA"/>
</dbReference>
<evidence type="ECO:0000256" key="2">
    <source>
        <dbReference type="ARBA" id="ARBA00008467"/>
    </source>
</evidence>
<reference evidence="6 7" key="1">
    <citation type="submission" date="2021-03" db="EMBL/GenBank/DDBJ databases">
        <title>Succinivibrio sp. nov. isolated from feces of cow.</title>
        <authorList>
            <person name="Choi J.-Y."/>
        </authorList>
    </citation>
    <scope>NUCLEOTIDE SEQUENCE [LARGE SCALE GENOMIC DNA]</scope>
    <source>
        <strain evidence="6 7">AGMB01872</strain>
    </source>
</reference>
<gene>
    <name evidence="6" type="ORF">J5V48_00565</name>
</gene>
<dbReference type="InterPro" id="IPR000794">
    <property type="entry name" value="Beta-ketoacyl_synthase"/>
</dbReference>
<comment type="pathway">
    <text evidence="1">Lipid metabolism; fatty acid biosynthesis.</text>
</comment>
<dbReference type="NCBIfam" id="NF006618">
    <property type="entry name" value="PRK09185.1"/>
    <property type="match status" value="1"/>
</dbReference>
<evidence type="ECO:0000256" key="3">
    <source>
        <dbReference type="ARBA" id="ARBA00022679"/>
    </source>
</evidence>
<evidence type="ECO:0000259" key="5">
    <source>
        <dbReference type="PROSITE" id="PS52004"/>
    </source>
</evidence>
<dbReference type="InterPro" id="IPR014031">
    <property type="entry name" value="Ketoacyl_synth_C"/>
</dbReference>
<evidence type="ECO:0000313" key="7">
    <source>
        <dbReference type="Proteomes" id="UP000731465"/>
    </source>
</evidence>
<dbReference type="Gene3D" id="3.40.47.10">
    <property type="match status" value="1"/>
</dbReference>
<protein>
    <submittedName>
        <fullName evidence="6">Beta-ketoacyl-ACP synthase</fullName>
    </submittedName>
</protein>
<dbReference type="Proteomes" id="UP000731465">
    <property type="component" value="Unassembled WGS sequence"/>
</dbReference>
<proteinExistence type="inferred from homology"/>
<comment type="similarity">
    <text evidence="2 4">Belongs to the thiolase-like superfamily. Beta-ketoacyl-ACP synthases family.</text>
</comment>
<organism evidence="6 7">
    <name type="scientific">Succinivibrio faecicola</name>
    <dbReference type="NCBI Taxonomy" id="2820300"/>
    <lineage>
        <taxon>Bacteria</taxon>
        <taxon>Pseudomonadati</taxon>
        <taxon>Pseudomonadota</taxon>
        <taxon>Gammaproteobacteria</taxon>
        <taxon>Aeromonadales</taxon>
        <taxon>Succinivibrionaceae</taxon>
        <taxon>Succinivibrio</taxon>
    </lineage>
</organism>
<evidence type="ECO:0000256" key="4">
    <source>
        <dbReference type="RuleBase" id="RU003694"/>
    </source>
</evidence>
<dbReference type="Pfam" id="PF02801">
    <property type="entry name" value="Ketoacyl-synt_C"/>
    <property type="match status" value="1"/>
</dbReference>
<keyword evidence="3 4" id="KW-0808">Transferase</keyword>
<dbReference type="PANTHER" id="PTHR11712:SF320">
    <property type="entry name" value="BETA-KETOACYL SYNTHASE"/>
    <property type="match status" value="1"/>
</dbReference>
<dbReference type="SUPFAM" id="SSF53901">
    <property type="entry name" value="Thiolase-like"/>
    <property type="match status" value="1"/>
</dbReference>
<dbReference type="SMART" id="SM00825">
    <property type="entry name" value="PKS_KS"/>
    <property type="match status" value="1"/>
</dbReference>
<sequence>MIYINAYSAICALGSDNDEIANALLNTQKEYLTRSSCYLKDEKSSYFGVINADLKDLCEFEDHNSRNNRVLATLADRVKPVIEKLKHSYGSDRIGVVMGTSTSGLEETADALKAYLKDGSKKDDFKYSYQEFGSPSNFLSDYLSVKGPSYTISTACSSSARALLSAKNLIESGLCDAVIAGGADTLCSVPINGFDAMSVLSYDRCIPFNADRHGINIGEGGGLMVLSKQRSSLVLKAVGQSSDAYHPSAPDPTGEGAIRAMTLALKEANLETSDIGYINMHGTATKLNDSMEALAVYSMFKDSVPCSSTKYLTGHTLGASGILEACILCLLIDRKLPLPAQDFSKNKKDEELSGIKFVKDTFHPLKMNMMSNSFAFGGNNTCVIIGENNE</sequence>
<feature type="domain" description="Ketosynthase family 3 (KS3)" evidence="5">
    <location>
        <begin position="1"/>
        <end position="387"/>
    </location>
</feature>
<dbReference type="PROSITE" id="PS00606">
    <property type="entry name" value="KS3_1"/>
    <property type="match status" value="1"/>
</dbReference>
<dbReference type="InterPro" id="IPR016039">
    <property type="entry name" value="Thiolase-like"/>
</dbReference>
<evidence type="ECO:0000256" key="1">
    <source>
        <dbReference type="ARBA" id="ARBA00005194"/>
    </source>
</evidence>
<comment type="caution">
    <text evidence="6">The sequence shown here is derived from an EMBL/GenBank/DDBJ whole genome shotgun (WGS) entry which is preliminary data.</text>
</comment>
<dbReference type="InterPro" id="IPR018201">
    <property type="entry name" value="Ketoacyl_synth_AS"/>
</dbReference>
<evidence type="ECO:0000313" key="6">
    <source>
        <dbReference type="EMBL" id="MBW7569389.1"/>
    </source>
</evidence>
<dbReference type="CDD" id="cd00834">
    <property type="entry name" value="KAS_I_II"/>
    <property type="match status" value="1"/>
</dbReference>
<name>A0ABS7DDM7_9GAMM</name>
<keyword evidence="7" id="KW-1185">Reference proteome</keyword>
<dbReference type="PANTHER" id="PTHR11712">
    <property type="entry name" value="POLYKETIDE SYNTHASE-RELATED"/>
    <property type="match status" value="1"/>
</dbReference>
<dbReference type="InterPro" id="IPR020841">
    <property type="entry name" value="PKS_Beta-ketoAc_synthase_dom"/>
</dbReference>